<dbReference type="GO" id="GO:0000435">
    <property type="term" value="P:positive regulation of transcription from RNA polymerase II promoter by galactose"/>
    <property type="evidence" value="ECO:0007669"/>
    <property type="project" value="TreeGrafter"/>
</dbReference>
<evidence type="ECO:0000256" key="4">
    <source>
        <dbReference type="ARBA" id="ARBA00023163"/>
    </source>
</evidence>
<evidence type="ECO:0000256" key="5">
    <source>
        <dbReference type="ARBA" id="ARBA00023242"/>
    </source>
</evidence>
<evidence type="ECO:0000313" key="8">
    <source>
        <dbReference type="EMBL" id="EOA89978.1"/>
    </source>
</evidence>
<dbReference type="PANTHER" id="PTHR47424">
    <property type="entry name" value="REGULATORY PROTEIN GAL4"/>
    <property type="match status" value="1"/>
</dbReference>
<keyword evidence="2" id="KW-0805">Transcription regulation</keyword>
<dbReference type="AlphaFoldDB" id="R0KAI0"/>
<evidence type="ECO:0000256" key="2">
    <source>
        <dbReference type="ARBA" id="ARBA00023015"/>
    </source>
</evidence>
<protein>
    <recommendedName>
        <fullName evidence="7">Zn(2)-C6 fungal-type domain-containing protein</fullName>
    </recommendedName>
</protein>
<dbReference type="InterPro" id="IPR001138">
    <property type="entry name" value="Zn2Cys6_DnaBD"/>
</dbReference>
<dbReference type="GO" id="GO:0008270">
    <property type="term" value="F:zinc ion binding"/>
    <property type="evidence" value="ECO:0007669"/>
    <property type="project" value="InterPro"/>
</dbReference>
<dbReference type="GO" id="GO:0006351">
    <property type="term" value="P:DNA-templated transcription"/>
    <property type="evidence" value="ECO:0007669"/>
    <property type="project" value="InterPro"/>
</dbReference>
<feature type="region of interest" description="Disordered" evidence="6">
    <location>
        <begin position="665"/>
        <end position="708"/>
    </location>
</feature>
<dbReference type="GO" id="GO:0005634">
    <property type="term" value="C:nucleus"/>
    <property type="evidence" value="ECO:0007669"/>
    <property type="project" value="TreeGrafter"/>
</dbReference>
<sequence>MESPQLHVDAISPSASIRPTKRKRVALACDHCRERKVKCDGSKPVCSPCNKRREPPGRCTYTLIATAAKHQSEHEYILSLQKQVHEMHQVIDQLRRKTETAAANATPSHDSSSPRHPPQTALVGTDTSPAIPAQGVGVQVPEAGGPSPVSAMGATTLLQSSNLTSQEDELFGQSSVHSLLREVSHSHPNFNPESRQRSAPHASQGRPSTSSLSMSTAATLLTAEFALPPRRVADQLLDHYFDNVHIFYPWTHSTSFRKRYDSLWTSNGYPGAQTGKTGDIGFSDLPEKESASAIFSTRMRSLLQIDIIDKGDLSHVQALLLVSHCALSGEYPLRCYNIIGLACRVAVGLGLYNERCAEQRSAIENEIRRRVWYGCLQMEMTVCMTLGRPPVLQMTDDVLAPAAVDDEFLGIDTERCVQSEGILSQNLFVVENIRLAKILGKILASIYWQSSSSDFGALVRMDNILRDFKTSLVHDLRWWGRDTERECAALNSRDRILRRQRNVLHARFLHLRILLYRPSFSAFCAAAKRSRQEREAGSGSGEPGFEPNTLQTTFQAQCATTCVQAAFELSESLFSATQNNATGAWWFTLFYLMTCGGIIILAECAQCAEPTATKHFNQHQLRGNLDATWENTTTLLRLIGKENARARGCLEHLILLRNHARSANPSMRNSIEASRTASRRPSVGPQDVTDRNPESMFTTTDDHEAVQGDPIAPLFQDNWDWGFDSSMPTYGSFGFEDNSIFLPPS</sequence>
<evidence type="ECO:0000256" key="6">
    <source>
        <dbReference type="SAM" id="MobiDB-lite"/>
    </source>
</evidence>
<evidence type="ECO:0000256" key="1">
    <source>
        <dbReference type="ARBA" id="ARBA00022723"/>
    </source>
</evidence>
<feature type="region of interest" description="Disordered" evidence="6">
    <location>
        <begin position="185"/>
        <end position="213"/>
    </location>
</feature>
<organism evidence="8 9">
    <name type="scientific">Exserohilum turcicum (strain 28A)</name>
    <name type="common">Northern leaf blight fungus</name>
    <name type="synonym">Setosphaeria turcica</name>
    <dbReference type="NCBI Taxonomy" id="671987"/>
    <lineage>
        <taxon>Eukaryota</taxon>
        <taxon>Fungi</taxon>
        <taxon>Dikarya</taxon>
        <taxon>Ascomycota</taxon>
        <taxon>Pezizomycotina</taxon>
        <taxon>Dothideomycetes</taxon>
        <taxon>Pleosporomycetidae</taxon>
        <taxon>Pleosporales</taxon>
        <taxon>Pleosporineae</taxon>
        <taxon>Pleosporaceae</taxon>
        <taxon>Exserohilum</taxon>
    </lineage>
</organism>
<dbReference type="PROSITE" id="PS50048">
    <property type="entry name" value="ZN2_CY6_FUNGAL_2"/>
    <property type="match status" value="1"/>
</dbReference>
<reference evidence="8 9" key="2">
    <citation type="journal article" date="2013" name="PLoS Genet.">
        <title>Comparative genome structure, secondary metabolite, and effector coding capacity across Cochliobolus pathogens.</title>
        <authorList>
            <person name="Condon B.J."/>
            <person name="Leng Y."/>
            <person name="Wu D."/>
            <person name="Bushley K.E."/>
            <person name="Ohm R.A."/>
            <person name="Otillar R."/>
            <person name="Martin J."/>
            <person name="Schackwitz W."/>
            <person name="Grimwood J."/>
            <person name="MohdZainudin N."/>
            <person name="Xue C."/>
            <person name="Wang R."/>
            <person name="Manning V.A."/>
            <person name="Dhillon B."/>
            <person name="Tu Z.J."/>
            <person name="Steffenson B.J."/>
            <person name="Salamov A."/>
            <person name="Sun H."/>
            <person name="Lowry S."/>
            <person name="LaButti K."/>
            <person name="Han J."/>
            <person name="Copeland A."/>
            <person name="Lindquist E."/>
            <person name="Barry K."/>
            <person name="Schmutz J."/>
            <person name="Baker S.E."/>
            <person name="Ciuffetti L.M."/>
            <person name="Grigoriev I.V."/>
            <person name="Zhong S."/>
            <person name="Turgeon B.G."/>
        </authorList>
    </citation>
    <scope>NUCLEOTIDE SEQUENCE [LARGE SCALE GENOMIC DNA]</scope>
    <source>
        <strain evidence="9">28A</strain>
    </source>
</reference>
<dbReference type="Gene3D" id="4.10.240.10">
    <property type="entry name" value="Zn(2)-C6 fungal-type DNA-binding domain"/>
    <property type="match status" value="1"/>
</dbReference>
<dbReference type="eggNOG" id="ENOG502RJRW">
    <property type="taxonomic scope" value="Eukaryota"/>
</dbReference>
<evidence type="ECO:0000313" key="9">
    <source>
        <dbReference type="Proteomes" id="UP000016935"/>
    </source>
</evidence>
<dbReference type="HOGENOM" id="CLU_008511_1_0_1"/>
<gene>
    <name evidence="8" type="ORF">SETTUDRAFT_147308</name>
</gene>
<dbReference type="GeneID" id="19396912"/>
<evidence type="ECO:0000256" key="3">
    <source>
        <dbReference type="ARBA" id="ARBA00023125"/>
    </source>
</evidence>
<dbReference type="OrthoDB" id="424974at2759"/>
<dbReference type="InterPro" id="IPR007219">
    <property type="entry name" value="XnlR_reg_dom"/>
</dbReference>
<dbReference type="RefSeq" id="XP_008022849.1">
    <property type="nucleotide sequence ID" value="XM_008024658.1"/>
</dbReference>
<dbReference type="SUPFAM" id="SSF57701">
    <property type="entry name" value="Zn2/Cys6 DNA-binding domain"/>
    <property type="match status" value="1"/>
</dbReference>
<proteinExistence type="predicted"/>
<dbReference type="CDD" id="cd00067">
    <property type="entry name" value="GAL4"/>
    <property type="match status" value="1"/>
</dbReference>
<dbReference type="GO" id="GO:0000981">
    <property type="term" value="F:DNA-binding transcription factor activity, RNA polymerase II-specific"/>
    <property type="evidence" value="ECO:0007669"/>
    <property type="project" value="InterPro"/>
</dbReference>
<keyword evidence="4" id="KW-0804">Transcription</keyword>
<dbReference type="SMART" id="SM00066">
    <property type="entry name" value="GAL4"/>
    <property type="match status" value="1"/>
</dbReference>
<feature type="region of interest" description="Disordered" evidence="6">
    <location>
        <begin position="96"/>
        <end position="152"/>
    </location>
</feature>
<dbReference type="Pfam" id="PF04082">
    <property type="entry name" value="Fungal_trans"/>
    <property type="match status" value="1"/>
</dbReference>
<dbReference type="GO" id="GO:0000978">
    <property type="term" value="F:RNA polymerase II cis-regulatory region sequence-specific DNA binding"/>
    <property type="evidence" value="ECO:0007669"/>
    <property type="project" value="TreeGrafter"/>
</dbReference>
<dbReference type="SMART" id="SM00906">
    <property type="entry name" value="Fungal_trans"/>
    <property type="match status" value="1"/>
</dbReference>
<feature type="domain" description="Zn(2)-C6 fungal-type" evidence="7">
    <location>
        <begin position="28"/>
        <end position="61"/>
    </location>
</feature>
<keyword evidence="5" id="KW-0539">Nucleus</keyword>
<evidence type="ECO:0000259" key="7">
    <source>
        <dbReference type="PROSITE" id="PS50048"/>
    </source>
</evidence>
<keyword evidence="3" id="KW-0238">DNA-binding</keyword>
<dbReference type="EMBL" id="KB908504">
    <property type="protein sequence ID" value="EOA89978.1"/>
    <property type="molecule type" value="Genomic_DNA"/>
</dbReference>
<feature type="compositionally biased region" description="Polar residues" evidence="6">
    <location>
        <begin position="665"/>
        <end position="676"/>
    </location>
</feature>
<keyword evidence="1" id="KW-0479">Metal-binding</keyword>
<keyword evidence="9" id="KW-1185">Reference proteome</keyword>
<accession>R0KAI0</accession>
<dbReference type="CDD" id="cd12148">
    <property type="entry name" value="fungal_TF_MHR"/>
    <property type="match status" value="1"/>
</dbReference>
<name>R0KAI0_EXST2</name>
<dbReference type="InterPro" id="IPR036864">
    <property type="entry name" value="Zn2-C6_fun-type_DNA-bd_sf"/>
</dbReference>
<reference evidence="8 9" key="1">
    <citation type="journal article" date="2012" name="PLoS Pathog.">
        <title>Diverse lifestyles and strategies of plant pathogenesis encoded in the genomes of eighteen Dothideomycetes fungi.</title>
        <authorList>
            <person name="Ohm R.A."/>
            <person name="Feau N."/>
            <person name="Henrissat B."/>
            <person name="Schoch C.L."/>
            <person name="Horwitz B.A."/>
            <person name="Barry K.W."/>
            <person name="Condon B.J."/>
            <person name="Copeland A.C."/>
            <person name="Dhillon B."/>
            <person name="Glaser F."/>
            <person name="Hesse C.N."/>
            <person name="Kosti I."/>
            <person name="LaButti K."/>
            <person name="Lindquist E.A."/>
            <person name="Lucas S."/>
            <person name="Salamov A.A."/>
            <person name="Bradshaw R.E."/>
            <person name="Ciuffetti L."/>
            <person name="Hamelin R.C."/>
            <person name="Kema G.H.J."/>
            <person name="Lawrence C."/>
            <person name="Scott J.A."/>
            <person name="Spatafora J.W."/>
            <person name="Turgeon B.G."/>
            <person name="de Wit P.J.G.M."/>
            <person name="Zhong S."/>
            <person name="Goodwin S.B."/>
            <person name="Grigoriev I.V."/>
        </authorList>
    </citation>
    <scope>NUCLEOTIDE SEQUENCE [LARGE SCALE GENOMIC DNA]</scope>
    <source>
        <strain evidence="9">28A</strain>
    </source>
</reference>
<dbReference type="STRING" id="671987.R0KAI0"/>
<dbReference type="InterPro" id="IPR051127">
    <property type="entry name" value="Fungal_SecMet_Regulators"/>
</dbReference>
<dbReference type="PANTHER" id="PTHR47424:SF3">
    <property type="entry name" value="REGULATORY PROTEIN GAL4"/>
    <property type="match status" value="1"/>
</dbReference>
<dbReference type="Pfam" id="PF00172">
    <property type="entry name" value="Zn_clus"/>
    <property type="match status" value="1"/>
</dbReference>
<dbReference type="Proteomes" id="UP000016935">
    <property type="component" value="Unassembled WGS sequence"/>
</dbReference>